<proteinExistence type="predicted"/>
<dbReference type="EMBL" id="LR699553">
    <property type="protein sequence ID" value="VVD29223.1"/>
    <property type="molecule type" value="Genomic_DNA"/>
</dbReference>
<dbReference type="KEGG" id="pdio:PDMSB3_2767"/>
<keyword evidence="2" id="KW-1185">Reference proteome</keyword>
<organism evidence="1 2">
    <name type="scientific">Paraburkholderia dioscoreae</name>
    <dbReference type="NCBI Taxonomy" id="2604047"/>
    <lineage>
        <taxon>Bacteria</taxon>
        <taxon>Pseudomonadati</taxon>
        <taxon>Pseudomonadota</taxon>
        <taxon>Betaproteobacteria</taxon>
        <taxon>Burkholderiales</taxon>
        <taxon>Burkholderiaceae</taxon>
        <taxon>Paraburkholderia</taxon>
    </lineage>
</organism>
<gene>
    <name evidence="1" type="ORF">PDMSB3_2767</name>
</gene>
<reference evidence="1 2" key="1">
    <citation type="submission" date="2019-08" db="EMBL/GenBank/DDBJ databases">
        <authorList>
            <person name="Herpell B J."/>
        </authorList>
    </citation>
    <scope>NUCLEOTIDE SEQUENCE [LARGE SCALE GENOMIC DNA]</scope>
    <source>
        <strain evidence="2">Msb3</strain>
    </source>
</reference>
<name>A0A5Q4ZEC5_9BURK</name>
<accession>A0A5Q4ZEC5</accession>
<evidence type="ECO:0000313" key="1">
    <source>
        <dbReference type="EMBL" id="VVD29223.1"/>
    </source>
</evidence>
<dbReference type="AlphaFoldDB" id="A0A5Q4ZEC5"/>
<dbReference type="Proteomes" id="UP000325811">
    <property type="component" value="Chromosome I"/>
</dbReference>
<evidence type="ECO:0000313" key="2">
    <source>
        <dbReference type="Proteomes" id="UP000325811"/>
    </source>
</evidence>
<sequence length="38" mass="4077">MTRFEGVTSGQRASTIDTLPAREITQETGRKLAAKIAA</sequence>
<protein>
    <submittedName>
        <fullName evidence="1">Uncharacterized protein</fullName>
    </submittedName>
</protein>